<keyword evidence="2 4" id="KW-0238">DNA-binding</keyword>
<dbReference type="GO" id="GO:0045892">
    <property type="term" value="P:negative regulation of DNA-templated transcription"/>
    <property type="evidence" value="ECO:0007669"/>
    <property type="project" value="InterPro"/>
</dbReference>
<keyword evidence="3" id="KW-0804">Transcription</keyword>
<dbReference type="InterPro" id="IPR050109">
    <property type="entry name" value="HTH-type_TetR-like_transc_reg"/>
</dbReference>
<dbReference type="Proteomes" id="UP000002357">
    <property type="component" value="Chromosome"/>
</dbReference>
<dbReference type="SUPFAM" id="SSF48498">
    <property type="entry name" value="Tetracyclin repressor-like, C-terminal domain"/>
    <property type="match status" value="1"/>
</dbReference>
<dbReference type="eggNOG" id="COG1309">
    <property type="taxonomic scope" value="Bacteria"/>
</dbReference>
<sequence length="282" mass="30251">MVSAADRAKGPARTSVWTEHRTSRGRRGSQPAGLDRGRIVDAAVRLLDAEGLAKFSMRRLAAELDVTAMSIYWYIDTKDDLLELALDAAFGTLRLPDGTTPDGTTPGAGDSPAAGSAPAAPAAPAADTSGAWRERLRALAREYRALLVRHPWVSPLVGTYLNIGPHSMAFSLAVQQMMRDTGLPVHGQMGGVSAVFQFVYGFGTIEGHFIARCASAGMSQDAYFQEAMGTIAEEPQLRQYARSSVEIMEARGGDTVAEMRDRDFDYALELLVAGIEAMAARA</sequence>
<evidence type="ECO:0000313" key="6">
    <source>
        <dbReference type="EMBL" id="EFG07877.1"/>
    </source>
</evidence>
<dbReference type="PRINTS" id="PR00455">
    <property type="entry name" value="HTHTETR"/>
</dbReference>
<dbReference type="InterPro" id="IPR004111">
    <property type="entry name" value="Repressor_TetR_C"/>
</dbReference>
<feature type="DNA-binding region" description="H-T-H motif" evidence="4">
    <location>
        <begin position="56"/>
        <end position="75"/>
    </location>
</feature>
<dbReference type="Gene3D" id="1.10.357.10">
    <property type="entry name" value="Tetracycline Repressor, domain 2"/>
    <property type="match status" value="1"/>
</dbReference>
<dbReference type="GO" id="GO:0003700">
    <property type="term" value="F:DNA-binding transcription factor activity"/>
    <property type="evidence" value="ECO:0007669"/>
    <property type="project" value="TreeGrafter"/>
</dbReference>
<feature type="region of interest" description="Disordered" evidence="5">
    <location>
        <begin position="1"/>
        <end position="34"/>
    </location>
</feature>
<keyword evidence="1" id="KW-0805">Transcription regulation</keyword>
<dbReference type="AlphaFoldDB" id="B5GWL6"/>
<dbReference type="InterPro" id="IPR009057">
    <property type="entry name" value="Homeodomain-like_sf"/>
</dbReference>
<dbReference type="PANTHER" id="PTHR30055:SF151">
    <property type="entry name" value="TRANSCRIPTIONAL REGULATORY PROTEIN"/>
    <property type="match status" value="1"/>
</dbReference>
<name>B5GWL6_STRCL</name>
<evidence type="ECO:0000256" key="1">
    <source>
        <dbReference type="ARBA" id="ARBA00023015"/>
    </source>
</evidence>
<dbReference type="Pfam" id="PF00440">
    <property type="entry name" value="TetR_N"/>
    <property type="match status" value="1"/>
</dbReference>
<proteinExistence type="predicted"/>
<accession>B5GWL6</accession>
<protein>
    <submittedName>
        <fullName evidence="6">Putative TetR-family transcriptional regulator</fullName>
    </submittedName>
</protein>
<dbReference type="EMBL" id="CM000913">
    <property type="protein sequence ID" value="EFG07877.1"/>
    <property type="molecule type" value="Genomic_DNA"/>
</dbReference>
<organism evidence="6 7">
    <name type="scientific">Streptomyces clavuligerus</name>
    <dbReference type="NCBI Taxonomy" id="1901"/>
    <lineage>
        <taxon>Bacteria</taxon>
        <taxon>Bacillati</taxon>
        <taxon>Actinomycetota</taxon>
        <taxon>Actinomycetes</taxon>
        <taxon>Kitasatosporales</taxon>
        <taxon>Streptomycetaceae</taxon>
        <taxon>Streptomyces</taxon>
    </lineage>
</organism>
<evidence type="ECO:0000256" key="4">
    <source>
        <dbReference type="PROSITE-ProRule" id="PRU00335"/>
    </source>
</evidence>
<keyword evidence="7" id="KW-1185">Reference proteome</keyword>
<dbReference type="Gene3D" id="1.10.10.60">
    <property type="entry name" value="Homeodomain-like"/>
    <property type="match status" value="1"/>
</dbReference>
<dbReference type="GO" id="GO:0000976">
    <property type="term" value="F:transcription cis-regulatory region binding"/>
    <property type="evidence" value="ECO:0007669"/>
    <property type="project" value="TreeGrafter"/>
</dbReference>
<dbReference type="InterPro" id="IPR036271">
    <property type="entry name" value="Tet_transcr_reg_TetR-rel_C_sf"/>
</dbReference>
<dbReference type="GeneID" id="93730651"/>
<evidence type="ECO:0000256" key="3">
    <source>
        <dbReference type="ARBA" id="ARBA00023163"/>
    </source>
</evidence>
<dbReference type="RefSeq" id="WP_003956271.1">
    <property type="nucleotide sequence ID" value="NZ_CM000913.1"/>
</dbReference>
<dbReference type="SUPFAM" id="SSF46689">
    <property type="entry name" value="Homeodomain-like"/>
    <property type="match status" value="1"/>
</dbReference>
<dbReference type="PANTHER" id="PTHR30055">
    <property type="entry name" value="HTH-TYPE TRANSCRIPTIONAL REGULATOR RUTR"/>
    <property type="match status" value="1"/>
</dbReference>
<dbReference type="STRING" id="1901.BB341_14520"/>
<dbReference type="PROSITE" id="PS50977">
    <property type="entry name" value="HTH_TETR_2"/>
    <property type="match status" value="1"/>
</dbReference>
<evidence type="ECO:0000313" key="7">
    <source>
        <dbReference type="Proteomes" id="UP000002357"/>
    </source>
</evidence>
<gene>
    <name evidence="6" type="ORF">SCLAV_2805</name>
</gene>
<dbReference type="Pfam" id="PF02909">
    <property type="entry name" value="TetR_C_1"/>
    <property type="match status" value="1"/>
</dbReference>
<feature type="region of interest" description="Disordered" evidence="5">
    <location>
        <begin position="97"/>
        <end position="128"/>
    </location>
</feature>
<dbReference type="InterPro" id="IPR001647">
    <property type="entry name" value="HTH_TetR"/>
</dbReference>
<evidence type="ECO:0000256" key="2">
    <source>
        <dbReference type="ARBA" id="ARBA00023125"/>
    </source>
</evidence>
<reference evidence="6 7" key="1">
    <citation type="journal article" date="2010" name="Genome Biol. Evol.">
        <title>The sequence of a 1.8-mb bacterial linear plasmid reveals a rich evolutionary reservoir of secondary metabolic pathways.</title>
        <authorList>
            <person name="Medema M.H."/>
            <person name="Trefzer A."/>
            <person name="Kovalchuk A."/>
            <person name="van den Berg M."/>
            <person name="Mueller U."/>
            <person name="Heijne W."/>
            <person name="Wu L."/>
            <person name="Alam M.T."/>
            <person name="Ronning C.M."/>
            <person name="Nierman W.C."/>
            <person name="Bovenberg R.A.L."/>
            <person name="Breitling R."/>
            <person name="Takano E."/>
        </authorList>
    </citation>
    <scope>NUCLEOTIDE SEQUENCE [LARGE SCALE GENOMIC DNA]</scope>
    <source>
        <strain evidence="7">ATCC 27064 / DSM 738 / JCM 4710 / NBRC 13307 / NCIMB 12785 / NRRL 3585 / VKM Ac-602</strain>
    </source>
</reference>
<dbReference type="KEGG" id="sclf:BB341_14520"/>
<evidence type="ECO:0000256" key="5">
    <source>
        <dbReference type="SAM" id="MobiDB-lite"/>
    </source>
</evidence>
<dbReference type="OrthoDB" id="3214072at2"/>